<dbReference type="Proteomes" id="UP001469553">
    <property type="component" value="Unassembled WGS sequence"/>
</dbReference>
<proteinExistence type="predicted"/>
<keyword evidence="2" id="KW-1185">Reference proteome</keyword>
<evidence type="ECO:0000313" key="2">
    <source>
        <dbReference type="Proteomes" id="UP001469553"/>
    </source>
</evidence>
<organism evidence="1 2">
    <name type="scientific">Ameca splendens</name>
    <dbReference type="NCBI Taxonomy" id="208324"/>
    <lineage>
        <taxon>Eukaryota</taxon>
        <taxon>Metazoa</taxon>
        <taxon>Chordata</taxon>
        <taxon>Craniata</taxon>
        <taxon>Vertebrata</taxon>
        <taxon>Euteleostomi</taxon>
        <taxon>Actinopterygii</taxon>
        <taxon>Neopterygii</taxon>
        <taxon>Teleostei</taxon>
        <taxon>Neoteleostei</taxon>
        <taxon>Acanthomorphata</taxon>
        <taxon>Ovalentaria</taxon>
        <taxon>Atherinomorphae</taxon>
        <taxon>Cyprinodontiformes</taxon>
        <taxon>Goodeidae</taxon>
        <taxon>Ameca</taxon>
    </lineage>
</organism>
<gene>
    <name evidence="1" type="ORF">AMECASPLE_033853</name>
</gene>
<sequence>MKSGDCFQKLDFAFKVLLEIGPRNSEWIAELDSASEKQDDEEPCNRRLAGATHLLDIANHPNWYDLPMLS</sequence>
<protein>
    <submittedName>
        <fullName evidence="1">Uncharacterized protein</fullName>
    </submittedName>
</protein>
<accession>A0ABV0XK42</accession>
<evidence type="ECO:0000313" key="1">
    <source>
        <dbReference type="EMBL" id="MEQ2281776.1"/>
    </source>
</evidence>
<reference evidence="1 2" key="1">
    <citation type="submission" date="2021-06" db="EMBL/GenBank/DDBJ databases">
        <authorList>
            <person name="Palmer J.M."/>
        </authorList>
    </citation>
    <scope>NUCLEOTIDE SEQUENCE [LARGE SCALE GENOMIC DNA]</scope>
    <source>
        <strain evidence="1 2">AS_MEX2019</strain>
        <tissue evidence="1">Muscle</tissue>
    </source>
</reference>
<name>A0ABV0XK42_9TELE</name>
<dbReference type="EMBL" id="JAHRIP010004680">
    <property type="protein sequence ID" value="MEQ2281776.1"/>
    <property type="molecule type" value="Genomic_DNA"/>
</dbReference>
<comment type="caution">
    <text evidence="1">The sequence shown here is derived from an EMBL/GenBank/DDBJ whole genome shotgun (WGS) entry which is preliminary data.</text>
</comment>